<dbReference type="EMBL" id="CP012525">
    <property type="protein sequence ID" value="ALC44286.1"/>
    <property type="molecule type" value="Genomic_DNA"/>
</dbReference>
<dbReference type="Proteomes" id="UP000494163">
    <property type="component" value="Chromosome 3L"/>
</dbReference>
<dbReference type="OrthoDB" id="6578546at2759"/>
<proteinExistence type="predicted"/>
<accession>A0A0M5J8E3</accession>
<dbReference type="AlphaFoldDB" id="A0A0M5J8E3"/>
<name>A0A0M5J8E3_DROBS</name>
<evidence type="ECO:0000313" key="2">
    <source>
        <dbReference type="Proteomes" id="UP000494163"/>
    </source>
</evidence>
<reference evidence="1 2" key="1">
    <citation type="submission" date="2015-08" db="EMBL/GenBank/DDBJ databases">
        <title>Ancestral chromatin configuration constrains chromatin evolution on differentiating sex chromosomes in Drosophila.</title>
        <authorList>
            <person name="Zhou Q."/>
            <person name="Bachtrog D."/>
        </authorList>
    </citation>
    <scope>NUCLEOTIDE SEQUENCE [LARGE SCALE GENOMIC DNA]</scope>
    <source>
        <tissue evidence="1">Whole larvae</tissue>
    </source>
</reference>
<dbReference type="SUPFAM" id="SSF55961">
    <property type="entry name" value="Bet v1-like"/>
    <property type="match status" value="1"/>
</dbReference>
<gene>
    <name evidence="1" type="ORF">Dbus_chr3Lg1452</name>
</gene>
<dbReference type="CDD" id="cd07812">
    <property type="entry name" value="SRPBCC"/>
    <property type="match status" value="1"/>
</dbReference>
<organism evidence="1 2">
    <name type="scientific">Drosophila busckii</name>
    <name type="common">Fruit fly</name>
    <dbReference type="NCBI Taxonomy" id="30019"/>
    <lineage>
        <taxon>Eukaryota</taxon>
        <taxon>Metazoa</taxon>
        <taxon>Ecdysozoa</taxon>
        <taxon>Arthropoda</taxon>
        <taxon>Hexapoda</taxon>
        <taxon>Insecta</taxon>
        <taxon>Pterygota</taxon>
        <taxon>Neoptera</taxon>
        <taxon>Endopterygota</taxon>
        <taxon>Diptera</taxon>
        <taxon>Brachycera</taxon>
        <taxon>Muscomorpha</taxon>
        <taxon>Ephydroidea</taxon>
        <taxon>Drosophilidae</taxon>
        <taxon>Drosophila</taxon>
    </lineage>
</organism>
<keyword evidence="2" id="KW-1185">Reference proteome</keyword>
<dbReference type="OMA" id="HDWRYTV"/>
<evidence type="ECO:0000313" key="1">
    <source>
        <dbReference type="EMBL" id="ALC44286.1"/>
    </source>
</evidence>
<protein>
    <submittedName>
        <fullName evidence="1">CG6310</fullName>
    </submittedName>
</protein>
<sequence>MGNRGMYGRRQWNIKKLSLLLATGLLLYVFVFSGGYQKYQIDGVIGNTKPETVWEYVADFNKMRMLNPTILSFKILDDQGHAHDWRYTVQYTERLAHWPHWLNTAKAKFVVTKTLPNVQPPAWAIQSSHETCFFGGMYCLRSLSEFKFSAMGSDTYAHEKIQYQCPPFLGRACRSELEFQRRAVMHNLTHIFKRN</sequence>